<accession>A0A6J2TW19</accession>
<dbReference type="InterPro" id="IPR032145">
    <property type="entry name" value="DUF4818"/>
</dbReference>
<dbReference type="RefSeq" id="XP_030379097.1">
    <property type="nucleotide sequence ID" value="XM_030523237.1"/>
</dbReference>
<feature type="transmembrane region" description="Helical" evidence="1">
    <location>
        <begin position="35"/>
        <end position="52"/>
    </location>
</feature>
<dbReference type="Pfam" id="PF16089">
    <property type="entry name" value="DUF4818"/>
    <property type="match status" value="1"/>
</dbReference>
<evidence type="ECO:0000313" key="3">
    <source>
        <dbReference type="RefSeq" id="XP_030379097.1"/>
    </source>
</evidence>
<feature type="transmembrane region" description="Helical" evidence="1">
    <location>
        <begin position="121"/>
        <end position="143"/>
    </location>
</feature>
<evidence type="ECO:0000313" key="2">
    <source>
        <dbReference type="Proteomes" id="UP000504634"/>
    </source>
</evidence>
<dbReference type="Proteomes" id="UP000504634">
    <property type="component" value="Unplaced"/>
</dbReference>
<feature type="transmembrane region" description="Helical" evidence="1">
    <location>
        <begin position="6"/>
        <end position="23"/>
    </location>
</feature>
<keyword evidence="1" id="KW-0812">Transmembrane</keyword>
<dbReference type="AlphaFoldDB" id="A0A6J2TW19"/>
<dbReference type="OrthoDB" id="7843936at2759"/>
<protein>
    <submittedName>
        <fullName evidence="3">Uncharacterized protein LOC115627535</fullName>
    </submittedName>
</protein>
<feature type="transmembrane region" description="Helical" evidence="1">
    <location>
        <begin position="64"/>
        <end position="90"/>
    </location>
</feature>
<gene>
    <name evidence="3" type="primary">LOC115627535</name>
</gene>
<keyword evidence="2" id="KW-1185">Reference proteome</keyword>
<organism evidence="2 3">
    <name type="scientific">Drosophila lebanonensis</name>
    <name type="common">Fruit fly</name>
    <name type="synonym">Scaptodrosophila lebanonensis</name>
    <dbReference type="NCBI Taxonomy" id="7225"/>
    <lineage>
        <taxon>Eukaryota</taxon>
        <taxon>Metazoa</taxon>
        <taxon>Ecdysozoa</taxon>
        <taxon>Arthropoda</taxon>
        <taxon>Hexapoda</taxon>
        <taxon>Insecta</taxon>
        <taxon>Pterygota</taxon>
        <taxon>Neoptera</taxon>
        <taxon>Endopterygota</taxon>
        <taxon>Diptera</taxon>
        <taxon>Brachycera</taxon>
        <taxon>Muscomorpha</taxon>
        <taxon>Ephydroidea</taxon>
        <taxon>Drosophilidae</taxon>
        <taxon>Scaptodrosophila</taxon>
    </lineage>
</organism>
<proteinExistence type="predicted"/>
<sequence length="189" mass="21678">MVKREAVGVAFFFHGIIGVSFFVAQDKDRCSPAPVLGSCIFMIAIVLLAMDMEIYSHRYMHLPLWIQFAVETVSTLALLEFCTLVVWCVMERLLHHAVRLALVAMGMSMELYLAWEWWLLGISTTVLACSFLTVIKMAIVPDFSIKNFINLKKPTVQLNLDAYVNMVNMNHREKRKRKNSKSPTPSRHR</sequence>
<name>A0A6J2TW19_DROLE</name>
<evidence type="ECO:0000256" key="1">
    <source>
        <dbReference type="SAM" id="Phobius"/>
    </source>
</evidence>
<dbReference type="GeneID" id="115627535"/>
<keyword evidence="1" id="KW-1133">Transmembrane helix</keyword>
<reference evidence="3" key="1">
    <citation type="submission" date="2025-08" db="UniProtKB">
        <authorList>
            <consortium name="RefSeq"/>
        </authorList>
    </citation>
    <scope>IDENTIFICATION</scope>
    <source>
        <strain evidence="3">11010-0011.00</strain>
        <tissue evidence="3">Whole body</tissue>
    </source>
</reference>
<keyword evidence="1" id="KW-0472">Membrane</keyword>